<protein>
    <submittedName>
        <fullName evidence="1">Uncharacterized protein</fullName>
    </submittedName>
</protein>
<gene>
    <name evidence="1" type="ORF">GCM10009740_15660</name>
</gene>
<organism evidence="1 2">
    <name type="scientific">Terrabacter terrae</name>
    <dbReference type="NCBI Taxonomy" id="318434"/>
    <lineage>
        <taxon>Bacteria</taxon>
        <taxon>Bacillati</taxon>
        <taxon>Actinomycetota</taxon>
        <taxon>Actinomycetes</taxon>
        <taxon>Micrococcales</taxon>
        <taxon>Intrasporangiaceae</taxon>
        <taxon>Terrabacter</taxon>
    </lineage>
</organism>
<accession>A0ABP5FKA7</accession>
<name>A0ABP5FKA7_9MICO</name>
<evidence type="ECO:0000313" key="2">
    <source>
        <dbReference type="Proteomes" id="UP001501285"/>
    </source>
</evidence>
<sequence length="57" mass="6089">MPMTTPTLPLARGLAVVVTLEAHRARVLKRPRVRRGLDALTGTAMLGFGARLAAEHA</sequence>
<dbReference type="Proteomes" id="UP001501285">
    <property type="component" value="Unassembled WGS sequence"/>
</dbReference>
<proteinExistence type="predicted"/>
<dbReference type="EMBL" id="BAAANB010000004">
    <property type="protein sequence ID" value="GAA2026768.1"/>
    <property type="molecule type" value="Genomic_DNA"/>
</dbReference>
<comment type="caution">
    <text evidence="1">The sequence shown here is derived from an EMBL/GenBank/DDBJ whole genome shotgun (WGS) entry which is preliminary data.</text>
</comment>
<keyword evidence="2" id="KW-1185">Reference proteome</keyword>
<evidence type="ECO:0000313" key="1">
    <source>
        <dbReference type="EMBL" id="GAA2026768.1"/>
    </source>
</evidence>
<reference evidence="2" key="1">
    <citation type="journal article" date="2019" name="Int. J. Syst. Evol. Microbiol.">
        <title>The Global Catalogue of Microorganisms (GCM) 10K type strain sequencing project: providing services to taxonomists for standard genome sequencing and annotation.</title>
        <authorList>
            <consortium name="The Broad Institute Genomics Platform"/>
            <consortium name="The Broad Institute Genome Sequencing Center for Infectious Disease"/>
            <person name="Wu L."/>
            <person name="Ma J."/>
        </authorList>
    </citation>
    <scope>NUCLEOTIDE SEQUENCE [LARGE SCALE GENOMIC DNA]</scope>
    <source>
        <strain evidence="2">JCM 14283</strain>
    </source>
</reference>